<proteinExistence type="predicted"/>
<name>A0A3L6S3H7_PANMI</name>
<keyword evidence="2" id="KW-1185">Reference proteome</keyword>
<dbReference type="EMBL" id="PQIB02000006">
    <property type="protein sequence ID" value="RLN13505.1"/>
    <property type="molecule type" value="Genomic_DNA"/>
</dbReference>
<protein>
    <submittedName>
        <fullName evidence="1">Uncharacterized protein</fullName>
    </submittedName>
</protein>
<organism evidence="1 2">
    <name type="scientific">Panicum miliaceum</name>
    <name type="common">Proso millet</name>
    <name type="synonym">Broomcorn millet</name>
    <dbReference type="NCBI Taxonomy" id="4540"/>
    <lineage>
        <taxon>Eukaryota</taxon>
        <taxon>Viridiplantae</taxon>
        <taxon>Streptophyta</taxon>
        <taxon>Embryophyta</taxon>
        <taxon>Tracheophyta</taxon>
        <taxon>Spermatophyta</taxon>
        <taxon>Magnoliopsida</taxon>
        <taxon>Liliopsida</taxon>
        <taxon>Poales</taxon>
        <taxon>Poaceae</taxon>
        <taxon>PACMAD clade</taxon>
        <taxon>Panicoideae</taxon>
        <taxon>Panicodae</taxon>
        <taxon>Paniceae</taxon>
        <taxon>Panicinae</taxon>
        <taxon>Panicum</taxon>
        <taxon>Panicum sect. Panicum</taxon>
    </lineage>
</organism>
<accession>A0A3L6S3H7</accession>
<sequence length="103" mass="11938">MNQASQIAKNILLFVDHHNLLESQKSKLIDDPLFDGQKEFPDVTLNNRKKLHESEQGGVSDEDSKTETIYVDSDYEIDNDDDLIYMHNVDDMVHNEMSVKTRK</sequence>
<evidence type="ECO:0000313" key="1">
    <source>
        <dbReference type="EMBL" id="RLN13505.1"/>
    </source>
</evidence>
<reference evidence="2" key="1">
    <citation type="journal article" date="2019" name="Nat. Commun.">
        <title>The genome of broomcorn millet.</title>
        <authorList>
            <person name="Zou C."/>
            <person name="Miki D."/>
            <person name="Li D."/>
            <person name="Tang Q."/>
            <person name="Xiao L."/>
            <person name="Rajput S."/>
            <person name="Deng P."/>
            <person name="Jia W."/>
            <person name="Huang R."/>
            <person name="Zhang M."/>
            <person name="Sun Y."/>
            <person name="Hu J."/>
            <person name="Fu X."/>
            <person name="Schnable P.S."/>
            <person name="Li F."/>
            <person name="Zhang H."/>
            <person name="Feng B."/>
            <person name="Zhu X."/>
            <person name="Liu R."/>
            <person name="Schnable J.C."/>
            <person name="Zhu J.-K."/>
            <person name="Zhang H."/>
        </authorList>
    </citation>
    <scope>NUCLEOTIDE SEQUENCE [LARGE SCALE GENOMIC DNA]</scope>
</reference>
<dbReference type="Proteomes" id="UP000275267">
    <property type="component" value="Unassembled WGS sequence"/>
</dbReference>
<evidence type="ECO:0000313" key="2">
    <source>
        <dbReference type="Proteomes" id="UP000275267"/>
    </source>
</evidence>
<dbReference type="AlphaFoldDB" id="A0A3L6S3H7"/>
<gene>
    <name evidence="1" type="ORF">C2845_PM09G10350</name>
</gene>
<comment type="caution">
    <text evidence="1">The sequence shown here is derived from an EMBL/GenBank/DDBJ whole genome shotgun (WGS) entry which is preliminary data.</text>
</comment>